<dbReference type="Proteomes" id="UP000520767">
    <property type="component" value="Unassembled WGS sequence"/>
</dbReference>
<gene>
    <name evidence="1" type="ORF">FHR82_008277</name>
</gene>
<keyword evidence="2" id="KW-1185">Reference proteome</keyword>
<dbReference type="EMBL" id="JACHJQ010000011">
    <property type="protein sequence ID" value="MBB4912006.1"/>
    <property type="molecule type" value="Genomic_DNA"/>
</dbReference>
<sequence length="82" mass="8291">MTAAAAVAGEDVDIGAAAPAGGETAFEQVVARGTAAEQTGPSSPLLANAMFTHARHFTCGDGREASKPPLSVRYLTATFDDP</sequence>
<organism evidence="1 2">
    <name type="scientific">Actinophytocola algeriensis</name>
    <dbReference type="NCBI Taxonomy" id="1768010"/>
    <lineage>
        <taxon>Bacteria</taxon>
        <taxon>Bacillati</taxon>
        <taxon>Actinomycetota</taxon>
        <taxon>Actinomycetes</taxon>
        <taxon>Pseudonocardiales</taxon>
        <taxon>Pseudonocardiaceae</taxon>
    </lineage>
</organism>
<proteinExistence type="predicted"/>
<evidence type="ECO:0000313" key="2">
    <source>
        <dbReference type="Proteomes" id="UP000520767"/>
    </source>
</evidence>
<reference evidence="1 2" key="1">
    <citation type="submission" date="2020-08" db="EMBL/GenBank/DDBJ databases">
        <title>Genomic Encyclopedia of Type Strains, Phase III (KMG-III): the genomes of soil and plant-associated and newly described type strains.</title>
        <authorList>
            <person name="Whitman W."/>
        </authorList>
    </citation>
    <scope>NUCLEOTIDE SEQUENCE [LARGE SCALE GENOMIC DNA]</scope>
    <source>
        <strain evidence="1 2">CECT 8960</strain>
    </source>
</reference>
<protein>
    <submittedName>
        <fullName evidence="1">Uncharacterized protein</fullName>
    </submittedName>
</protein>
<dbReference type="RefSeq" id="WP_184815983.1">
    <property type="nucleotide sequence ID" value="NZ_JACHJQ010000011.1"/>
</dbReference>
<dbReference type="AlphaFoldDB" id="A0A7W7QE69"/>
<accession>A0A7W7QE69</accession>
<evidence type="ECO:0000313" key="1">
    <source>
        <dbReference type="EMBL" id="MBB4912006.1"/>
    </source>
</evidence>
<comment type="caution">
    <text evidence="1">The sequence shown here is derived from an EMBL/GenBank/DDBJ whole genome shotgun (WGS) entry which is preliminary data.</text>
</comment>
<name>A0A7W7QE69_9PSEU</name>